<dbReference type="InterPro" id="IPR001762">
    <property type="entry name" value="Disintegrin_dom"/>
</dbReference>
<evidence type="ECO:0000256" key="4">
    <source>
        <dbReference type="PROSITE-ProRule" id="PRU00276"/>
    </source>
</evidence>
<dbReference type="InterPro" id="IPR051489">
    <property type="entry name" value="ADAM_Metalloproteinase"/>
</dbReference>
<dbReference type="InterPro" id="IPR032029">
    <property type="entry name" value="ADAM17_MPD"/>
</dbReference>
<feature type="binding site" evidence="4">
    <location>
        <position position="327"/>
    </location>
    <ligand>
        <name>Zn(2+)</name>
        <dbReference type="ChEBI" id="CHEBI:29105"/>
        <note>catalytic</note>
    </ligand>
</feature>
<dbReference type="GO" id="GO:0007219">
    <property type="term" value="P:Notch signaling pathway"/>
    <property type="evidence" value="ECO:0007669"/>
    <property type="project" value="TreeGrafter"/>
</dbReference>
<dbReference type="OrthoDB" id="2131567at2759"/>
<keyword evidence="4" id="KW-0862">Zinc</keyword>
<name>A0A7I8VKI7_9ANNE</name>
<dbReference type="SUPFAM" id="SSF57552">
    <property type="entry name" value="Blood coagulation inhibitor (disintegrin)"/>
    <property type="match status" value="1"/>
</dbReference>
<evidence type="ECO:0000256" key="3">
    <source>
        <dbReference type="ARBA" id="ARBA00023157"/>
    </source>
</evidence>
<dbReference type="InterPro" id="IPR011936">
    <property type="entry name" value="Myxo_disulph_rpt"/>
</dbReference>
<feature type="binding site" evidence="4">
    <location>
        <position position="323"/>
    </location>
    <ligand>
        <name>Zn(2+)</name>
        <dbReference type="ChEBI" id="CHEBI:29105"/>
        <note>catalytic</note>
    </ligand>
</feature>
<dbReference type="InterPro" id="IPR001590">
    <property type="entry name" value="Peptidase_M12B"/>
</dbReference>
<keyword evidence="8" id="KW-1185">Reference proteome</keyword>
<dbReference type="SUPFAM" id="SSF55486">
    <property type="entry name" value="Metalloproteases ('zincins'), catalytic domain"/>
    <property type="match status" value="1"/>
</dbReference>
<dbReference type="FunFam" id="4.10.70.10:FF:000003">
    <property type="entry name" value="Disintegrin and metalloproteinase domain-containing protein 17"/>
    <property type="match status" value="1"/>
</dbReference>
<comment type="caution">
    <text evidence="7">The sequence shown here is derived from an EMBL/GenBank/DDBJ whole genome shotgun (WGS) entry which is preliminary data.</text>
</comment>
<keyword evidence="4" id="KW-0479">Metal-binding</keyword>
<dbReference type="PANTHER" id="PTHR45702:SF6">
    <property type="entry name" value="DISINTEGRIN AND METALLOPROTEINASE DOMAIN-CONTAINING PROTEIN 17"/>
    <property type="match status" value="1"/>
</dbReference>
<dbReference type="Gene3D" id="4.10.70.30">
    <property type="match status" value="1"/>
</dbReference>
<dbReference type="PANTHER" id="PTHR45702">
    <property type="entry name" value="ADAM10/ADAM17 METALLOPEPTIDASE FAMILY MEMBER"/>
    <property type="match status" value="1"/>
</dbReference>
<evidence type="ECO:0000313" key="7">
    <source>
        <dbReference type="EMBL" id="CAD5115092.1"/>
    </source>
</evidence>
<dbReference type="InterPro" id="IPR036436">
    <property type="entry name" value="Disintegrin_dom_sf"/>
</dbReference>
<sequence length="581" mass="66027">MAFYSRRYFQLHLRRKQLPLDRKFKVIEVDAQNNHRTADVFRDTVMYEGYVIGEPYTSHVSAYWESDKELMASIRSKQDTFVIEPSWRHEASPNSTMLTYRASDIDKLPKEKHFCAFVNPYKEDGNGLNDKTGYHKTKQNTKRIKRDEKSNANIIKKKRCSIYLVADYKFTKEMGNNDVKITTWYLIGLLERVDNIYRNTDFGDGYNGMGFSIKEIVVHTAPTNEFSHYNSIPRTKWQTKDLLKSFSRQDKLRNFCLGHLFTYTSFDTGVLGLAYIASPRRYSAGGICTTAYGSAWLNTGWSSSVNRYGKKLLAQEADIVTAHEFGHNWGSEHDPDNTECSPKNYGKYIMHTYAVSGYEKNNQIFSPCSKRSIKNVLIQKHSRCFTEPSQAYCGNSLVEEGEECDPGLLTTDNCCSATCKLKEGAKCSPLNHGCCTEDCKIKAEGKICIEEQPTRCQGNSKCDGIAPTCPKPGPANNNMACGAEQEMSKCRNGECIAFCETVNKVSCQCEEAENVCNWCCKDSKSAPCKPYYFAGNKTRHLRDGRPCLTGLCWQGVCKKPESDFERFWNIIDNLHPSRIGL</sequence>
<dbReference type="PROSITE" id="PS50214">
    <property type="entry name" value="DISINTEGRIN_2"/>
    <property type="match status" value="1"/>
</dbReference>
<gene>
    <name evidence="7" type="ORF">DGYR_LOCUS3866</name>
</gene>
<evidence type="ECO:0000259" key="6">
    <source>
        <dbReference type="PROSITE" id="PS50215"/>
    </source>
</evidence>
<dbReference type="SMART" id="SM00050">
    <property type="entry name" value="DISIN"/>
    <property type="match status" value="1"/>
</dbReference>
<dbReference type="EMBL" id="CAJFCJ010000005">
    <property type="protein sequence ID" value="CAD5115092.1"/>
    <property type="molecule type" value="Genomic_DNA"/>
</dbReference>
<dbReference type="Pfam" id="PF00200">
    <property type="entry name" value="Disintegrin"/>
    <property type="match status" value="1"/>
</dbReference>
<dbReference type="Gene3D" id="4.10.70.10">
    <property type="entry name" value="Disintegrin domain"/>
    <property type="match status" value="1"/>
</dbReference>
<keyword evidence="3" id="KW-1015">Disulfide bond</keyword>
<dbReference type="AlphaFoldDB" id="A0A7I8VKI7"/>
<feature type="domain" description="Disintegrin" evidence="5">
    <location>
        <begin position="390"/>
        <end position="477"/>
    </location>
</feature>
<evidence type="ECO:0000259" key="5">
    <source>
        <dbReference type="PROSITE" id="PS50214"/>
    </source>
</evidence>
<dbReference type="Proteomes" id="UP000549394">
    <property type="component" value="Unassembled WGS sequence"/>
</dbReference>
<dbReference type="Gene3D" id="3.40.390.10">
    <property type="entry name" value="Collagenase (Catalytic Domain)"/>
    <property type="match status" value="1"/>
</dbReference>
<keyword evidence="1" id="KW-0732">Signal</keyword>
<dbReference type="NCBIfam" id="TIGR02232">
    <property type="entry name" value="myxo_disulf_rpt"/>
    <property type="match status" value="1"/>
</dbReference>
<reference evidence="7 8" key="1">
    <citation type="submission" date="2020-08" db="EMBL/GenBank/DDBJ databases">
        <authorList>
            <person name="Hejnol A."/>
        </authorList>
    </citation>
    <scope>NUCLEOTIDE SEQUENCE [LARGE SCALE GENOMIC DNA]</scope>
</reference>
<dbReference type="Pfam" id="PF13574">
    <property type="entry name" value="Reprolysin_2"/>
    <property type="match status" value="1"/>
</dbReference>
<dbReference type="GO" id="GO:0005886">
    <property type="term" value="C:plasma membrane"/>
    <property type="evidence" value="ECO:0007669"/>
    <property type="project" value="TreeGrafter"/>
</dbReference>
<dbReference type="InterPro" id="IPR024079">
    <property type="entry name" value="MetalloPept_cat_dom_sf"/>
</dbReference>
<accession>A0A7I8VKI7</accession>
<comment type="caution">
    <text evidence="4">Lacks conserved residue(s) required for the propagation of feature annotation.</text>
</comment>
<evidence type="ECO:0000313" key="8">
    <source>
        <dbReference type="Proteomes" id="UP000549394"/>
    </source>
</evidence>
<proteinExistence type="predicted"/>
<protein>
    <submittedName>
        <fullName evidence="7">DgyrCDS4104</fullName>
    </submittedName>
</protein>
<dbReference type="GO" id="GO:0004222">
    <property type="term" value="F:metalloendopeptidase activity"/>
    <property type="evidence" value="ECO:0007669"/>
    <property type="project" value="InterPro"/>
</dbReference>
<dbReference type="GO" id="GO:0046872">
    <property type="term" value="F:metal ion binding"/>
    <property type="evidence" value="ECO:0007669"/>
    <property type="project" value="UniProtKB-KW"/>
</dbReference>
<dbReference type="PROSITE" id="PS50215">
    <property type="entry name" value="ADAM_MEPRO"/>
    <property type="match status" value="1"/>
</dbReference>
<evidence type="ECO:0000256" key="2">
    <source>
        <dbReference type="ARBA" id="ARBA00022737"/>
    </source>
</evidence>
<feature type="domain" description="Peptidase M12B" evidence="6">
    <location>
        <begin position="158"/>
        <end position="389"/>
    </location>
</feature>
<feature type="active site" evidence="4">
    <location>
        <position position="324"/>
    </location>
</feature>
<keyword evidence="2" id="KW-0677">Repeat</keyword>
<feature type="binding site" evidence="4">
    <location>
        <position position="333"/>
    </location>
    <ligand>
        <name>Zn(2+)</name>
        <dbReference type="ChEBI" id="CHEBI:29105"/>
        <note>catalytic</note>
    </ligand>
</feature>
<evidence type="ECO:0000256" key="1">
    <source>
        <dbReference type="ARBA" id="ARBA00022729"/>
    </source>
</evidence>
<dbReference type="GO" id="GO:0006509">
    <property type="term" value="P:membrane protein ectodomain proteolysis"/>
    <property type="evidence" value="ECO:0007669"/>
    <property type="project" value="TreeGrafter"/>
</dbReference>
<organism evidence="7 8">
    <name type="scientific">Dimorphilus gyrociliatus</name>
    <dbReference type="NCBI Taxonomy" id="2664684"/>
    <lineage>
        <taxon>Eukaryota</taxon>
        <taxon>Metazoa</taxon>
        <taxon>Spiralia</taxon>
        <taxon>Lophotrochozoa</taxon>
        <taxon>Annelida</taxon>
        <taxon>Polychaeta</taxon>
        <taxon>Polychaeta incertae sedis</taxon>
        <taxon>Dinophilidae</taxon>
        <taxon>Dimorphilus</taxon>
    </lineage>
</organism>
<dbReference type="Pfam" id="PF16698">
    <property type="entry name" value="ADAM17_MPD"/>
    <property type="match status" value="1"/>
</dbReference>